<evidence type="ECO:0000256" key="3">
    <source>
        <dbReference type="ARBA" id="ARBA00022692"/>
    </source>
</evidence>
<feature type="transmembrane region" description="Helical" evidence="11">
    <location>
        <begin position="53"/>
        <end position="75"/>
    </location>
</feature>
<keyword evidence="14" id="KW-1185">Reference proteome</keyword>
<feature type="transmembrane region" description="Helical" evidence="11">
    <location>
        <begin position="20"/>
        <end position="41"/>
    </location>
</feature>
<organism evidence="13 14">
    <name type="scientific">Varanus komodoensis</name>
    <name type="common">Komodo dragon</name>
    <dbReference type="NCBI Taxonomy" id="61221"/>
    <lineage>
        <taxon>Eukaryota</taxon>
        <taxon>Metazoa</taxon>
        <taxon>Chordata</taxon>
        <taxon>Craniata</taxon>
        <taxon>Vertebrata</taxon>
        <taxon>Euteleostomi</taxon>
        <taxon>Lepidosauria</taxon>
        <taxon>Squamata</taxon>
        <taxon>Bifurcata</taxon>
        <taxon>Unidentata</taxon>
        <taxon>Episquamata</taxon>
        <taxon>Toxicofera</taxon>
        <taxon>Anguimorpha</taxon>
        <taxon>Paleoanguimorpha</taxon>
        <taxon>Varanoidea</taxon>
        <taxon>Varanidae</taxon>
        <taxon>Varanus</taxon>
    </lineage>
</organism>
<keyword evidence="9 10" id="KW-0807">Transducer</keyword>
<dbReference type="GO" id="GO:0007200">
    <property type="term" value="P:phospholipase C-activating G protein-coupled receptor signaling pathway"/>
    <property type="evidence" value="ECO:0007669"/>
    <property type="project" value="TreeGrafter"/>
</dbReference>
<dbReference type="PRINTS" id="PR00237">
    <property type="entry name" value="GPCRRHODOPSN"/>
</dbReference>
<evidence type="ECO:0000256" key="11">
    <source>
        <dbReference type="SAM" id="Phobius"/>
    </source>
</evidence>
<evidence type="ECO:0000256" key="1">
    <source>
        <dbReference type="ARBA" id="ARBA00004651"/>
    </source>
</evidence>
<keyword evidence="8" id="KW-0325">Glycoprotein</keyword>
<dbReference type="OMA" id="DGWCLVL"/>
<evidence type="ECO:0000259" key="12">
    <source>
        <dbReference type="PROSITE" id="PS50262"/>
    </source>
</evidence>
<dbReference type="GO" id="GO:0035025">
    <property type="term" value="P:positive regulation of Rho protein signal transduction"/>
    <property type="evidence" value="ECO:0007669"/>
    <property type="project" value="TreeGrafter"/>
</dbReference>
<dbReference type="Pfam" id="PF00001">
    <property type="entry name" value="7tm_1"/>
    <property type="match status" value="1"/>
</dbReference>
<evidence type="ECO:0000256" key="2">
    <source>
        <dbReference type="ARBA" id="ARBA00022475"/>
    </source>
</evidence>
<feature type="transmembrane region" description="Helical" evidence="11">
    <location>
        <begin position="214"/>
        <end position="237"/>
    </location>
</feature>
<feature type="domain" description="G-protein coupled receptors family 1 profile" evidence="12">
    <location>
        <begin position="33"/>
        <end position="276"/>
    </location>
</feature>
<dbReference type="InterPro" id="IPR000276">
    <property type="entry name" value="GPCR_Rhodpsn"/>
</dbReference>
<comment type="subcellular location">
    <subcellularLocation>
        <location evidence="1">Cell membrane</location>
        <topology evidence="1">Multi-pass membrane protein</topology>
    </subcellularLocation>
</comment>
<dbReference type="Gene3D" id="1.20.1070.10">
    <property type="entry name" value="Rhodopsin 7-helix transmembrane proteins"/>
    <property type="match status" value="1"/>
</dbReference>
<comment type="similarity">
    <text evidence="10">Belongs to the G-protein coupled receptor 1 family.</text>
</comment>
<protein>
    <recommendedName>
        <fullName evidence="12">G-protein coupled receptors family 1 profile domain-containing protein</fullName>
    </recommendedName>
</protein>
<dbReference type="GO" id="GO:0005886">
    <property type="term" value="C:plasma membrane"/>
    <property type="evidence" value="ECO:0007669"/>
    <property type="project" value="UniProtKB-SubCell"/>
</dbReference>
<keyword evidence="3 10" id="KW-0812">Transmembrane</keyword>
<evidence type="ECO:0000256" key="6">
    <source>
        <dbReference type="ARBA" id="ARBA00023136"/>
    </source>
</evidence>
<evidence type="ECO:0000256" key="4">
    <source>
        <dbReference type="ARBA" id="ARBA00022989"/>
    </source>
</evidence>
<feature type="transmembrane region" description="Helical" evidence="11">
    <location>
        <begin position="129"/>
        <end position="148"/>
    </location>
</feature>
<dbReference type="FunFam" id="1.20.1070.10:FF:000142">
    <property type="entry name" value="G protein-coupled receptor 55"/>
    <property type="match status" value="1"/>
</dbReference>
<dbReference type="InterPro" id="IPR017452">
    <property type="entry name" value="GPCR_Rhodpsn_7TM"/>
</dbReference>
<keyword evidence="4 11" id="KW-1133">Transmembrane helix</keyword>
<dbReference type="Proteomes" id="UP000694545">
    <property type="component" value="Unplaced"/>
</dbReference>
<name>A0A8D2L3U7_VARKO</name>
<accession>A0A8D2L3U7</accession>
<evidence type="ECO:0000256" key="10">
    <source>
        <dbReference type="RuleBase" id="RU000688"/>
    </source>
</evidence>
<feature type="transmembrane region" description="Helical" evidence="11">
    <location>
        <begin position="257"/>
        <end position="279"/>
    </location>
</feature>
<dbReference type="PANTHER" id="PTHR24232:SF97">
    <property type="entry name" value="G-PROTEIN COUPLED RECEPTORS FAMILY 1 PROFILE DOMAIN-CONTAINING PROTEIN"/>
    <property type="match status" value="1"/>
</dbReference>
<evidence type="ECO:0000313" key="14">
    <source>
        <dbReference type="Proteomes" id="UP000694545"/>
    </source>
</evidence>
<evidence type="ECO:0000256" key="7">
    <source>
        <dbReference type="ARBA" id="ARBA00023170"/>
    </source>
</evidence>
<dbReference type="PANTHER" id="PTHR24232">
    <property type="entry name" value="G-PROTEIN COUPLED RECEPTOR"/>
    <property type="match status" value="1"/>
</dbReference>
<evidence type="ECO:0000256" key="8">
    <source>
        <dbReference type="ARBA" id="ARBA00023180"/>
    </source>
</evidence>
<evidence type="ECO:0000256" key="9">
    <source>
        <dbReference type="ARBA" id="ARBA00023224"/>
    </source>
</evidence>
<dbReference type="PROSITE" id="PS00237">
    <property type="entry name" value="G_PROTEIN_RECEP_F1_1"/>
    <property type="match status" value="1"/>
</dbReference>
<dbReference type="PROSITE" id="PS50262">
    <property type="entry name" value="G_PROTEIN_RECEP_F1_2"/>
    <property type="match status" value="1"/>
</dbReference>
<evidence type="ECO:0000256" key="5">
    <source>
        <dbReference type="ARBA" id="ARBA00023040"/>
    </source>
</evidence>
<keyword evidence="6 11" id="KW-0472">Membrane</keyword>
<sequence>MNHEETCSTITNNTIDLTQAIIYVPVFFTGLILNALALRVFCCKLNKWTETRIYMTNLAIADCFFIFTLPFMLIYKSGSVDTVCLVLESSYFINRYMSIFLITITAIDRYIAITYPLKAKNVRSPVKSAIVCGLLWILIITILCATKMVDQRETGSICFKKVSRAPSWNIFAAVIWGFLIPLTFLSFCSIQTVKKLRRKKNIQPHEEKLIQKAINIIIANMAVFIICFLPIHLAYLIRFIADAKQVSCTTTEKIDIFVNLAGILANTNCCLDVICYYFVNKEFQEASMELTTKYVSHKNQSSTFYLSLT</sequence>
<dbReference type="SUPFAM" id="SSF81321">
    <property type="entry name" value="Family A G protein-coupled receptor-like"/>
    <property type="match status" value="1"/>
</dbReference>
<dbReference type="GO" id="GO:0004930">
    <property type="term" value="F:G protein-coupled receptor activity"/>
    <property type="evidence" value="ECO:0007669"/>
    <property type="project" value="UniProtKB-KW"/>
</dbReference>
<dbReference type="AlphaFoldDB" id="A0A8D2L3U7"/>
<dbReference type="Ensembl" id="ENSVKKT00000016801.1">
    <property type="protein sequence ID" value="ENSVKKP00000016403.1"/>
    <property type="gene ID" value="ENSVKKG00000011196.1"/>
</dbReference>
<reference evidence="13" key="1">
    <citation type="submission" date="2025-08" db="UniProtKB">
        <authorList>
            <consortium name="Ensembl"/>
        </authorList>
    </citation>
    <scope>IDENTIFICATION</scope>
</reference>
<evidence type="ECO:0000313" key="13">
    <source>
        <dbReference type="Ensembl" id="ENSVKKP00000016403.1"/>
    </source>
</evidence>
<keyword evidence="5 10" id="KW-0297">G-protein coupled receptor</keyword>
<keyword evidence="2" id="KW-1003">Cell membrane</keyword>
<proteinExistence type="inferred from homology"/>
<feature type="transmembrane region" description="Helical" evidence="11">
    <location>
        <begin position="168"/>
        <end position="193"/>
    </location>
</feature>
<reference evidence="13" key="2">
    <citation type="submission" date="2025-09" db="UniProtKB">
        <authorList>
            <consortium name="Ensembl"/>
        </authorList>
    </citation>
    <scope>IDENTIFICATION</scope>
</reference>
<feature type="transmembrane region" description="Helical" evidence="11">
    <location>
        <begin position="95"/>
        <end position="117"/>
    </location>
</feature>
<keyword evidence="7 10" id="KW-0675">Receptor</keyword>